<gene>
    <name evidence="13" type="primary">cysE</name>
    <name evidence="13" type="ORF">EXIGUO9Y_380236</name>
</gene>
<comment type="subcellular location">
    <subcellularLocation>
        <location evidence="1">Cytoplasm</location>
    </subcellularLocation>
</comment>
<dbReference type="InterPro" id="IPR042122">
    <property type="entry name" value="Ser_AcTrfase_N_sf"/>
</dbReference>
<evidence type="ECO:0000256" key="12">
    <source>
        <dbReference type="ARBA" id="ARBA00049486"/>
    </source>
</evidence>
<dbReference type="GO" id="GO:0005737">
    <property type="term" value="C:cytoplasm"/>
    <property type="evidence" value="ECO:0007669"/>
    <property type="project" value="UniProtKB-SubCell"/>
</dbReference>
<dbReference type="Gene3D" id="1.10.3130.10">
    <property type="entry name" value="serine acetyltransferase, domain 1"/>
    <property type="match status" value="1"/>
</dbReference>
<accession>A0A653IGY3</accession>
<comment type="pathway">
    <text evidence="2">Amino-acid biosynthesis; L-cysteine biosynthesis; L-cysteine from L-serine: step 1/2.</text>
</comment>
<protein>
    <recommendedName>
        <fullName evidence="5">Serine acetyltransferase</fullName>
        <ecNumber evidence="4">2.3.1.30</ecNumber>
    </recommendedName>
</protein>
<keyword evidence="14" id="KW-1185">Reference proteome</keyword>
<keyword evidence="10" id="KW-0198">Cysteine biosynthesis</keyword>
<organism evidence="13 14">
    <name type="scientific">Exiguobacterium oxidotolerans</name>
    <dbReference type="NCBI Taxonomy" id="223958"/>
    <lineage>
        <taxon>Bacteria</taxon>
        <taxon>Bacillati</taxon>
        <taxon>Bacillota</taxon>
        <taxon>Bacilli</taxon>
        <taxon>Bacillales</taxon>
        <taxon>Bacillales Family XII. Incertae Sedis</taxon>
        <taxon>Exiguobacterium</taxon>
    </lineage>
</organism>
<dbReference type="GO" id="GO:0009001">
    <property type="term" value="F:serine O-acetyltransferase activity"/>
    <property type="evidence" value="ECO:0007669"/>
    <property type="project" value="UniProtKB-EC"/>
</dbReference>
<dbReference type="UniPathway" id="UPA00136">
    <property type="reaction ID" value="UER00199"/>
</dbReference>
<dbReference type="NCBIfam" id="TIGR01172">
    <property type="entry name" value="cysE"/>
    <property type="match status" value="1"/>
</dbReference>
<evidence type="ECO:0000256" key="1">
    <source>
        <dbReference type="ARBA" id="ARBA00004496"/>
    </source>
</evidence>
<evidence type="ECO:0000256" key="8">
    <source>
        <dbReference type="ARBA" id="ARBA00022679"/>
    </source>
</evidence>
<evidence type="ECO:0000313" key="13">
    <source>
        <dbReference type="EMBL" id="VWX38477.1"/>
    </source>
</evidence>
<dbReference type="FunFam" id="1.10.3130.10:FF:000003">
    <property type="entry name" value="Serine acetyltransferase"/>
    <property type="match status" value="1"/>
</dbReference>
<dbReference type="InterPro" id="IPR011004">
    <property type="entry name" value="Trimer_LpxA-like_sf"/>
</dbReference>
<evidence type="ECO:0000256" key="10">
    <source>
        <dbReference type="ARBA" id="ARBA00023192"/>
    </source>
</evidence>
<keyword evidence="8 13" id="KW-0808">Transferase</keyword>
<evidence type="ECO:0000256" key="4">
    <source>
        <dbReference type="ARBA" id="ARBA00013266"/>
    </source>
</evidence>
<dbReference type="AlphaFoldDB" id="A0A653IGY3"/>
<keyword evidence="11 13" id="KW-0012">Acyltransferase</keyword>
<dbReference type="RefSeq" id="WP_159174067.1">
    <property type="nucleotide sequence ID" value="NZ_LR732312.1"/>
</dbReference>
<keyword evidence="7" id="KW-0028">Amino-acid biosynthesis</keyword>
<dbReference type="GO" id="GO:0006535">
    <property type="term" value="P:cysteine biosynthetic process from serine"/>
    <property type="evidence" value="ECO:0007669"/>
    <property type="project" value="InterPro"/>
</dbReference>
<dbReference type="InterPro" id="IPR053376">
    <property type="entry name" value="Serine_acetyltransferase"/>
</dbReference>
<name>A0A653IGY3_9BACL</name>
<evidence type="ECO:0000256" key="11">
    <source>
        <dbReference type="ARBA" id="ARBA00023315"/>
    </source>
</evidence>
<reference evidence="13 14" key="1">
    <citation type="submission" date="2019-10" db="EMBL/GenBank/DDBJ databases">
        <authorList>
            <person name="Karimi E."/>
        </authorList>
    </citation>
    <scope>NUCLEOTIDE SEQUENCE [LARGE SCALE GENOMIC DNA]</scope>
    <source>
        <strain evidence="13">Exiguobacterium sp. 9Y</strain>
    </source>
</reference>
<comment type="catalytic activity">
    <reaction evidence="12">
        <text>L-serine + acetyl-CoA = O-acetyl-L-serine + CoA</text>
        <dbReference type="Rhea" id="RHEA:24560"/>
        <dbReference type="ChEBI" id="CHEBI:33384"/>
        <dbReference type="ChEBI" id="CHEBI:57287"/>
        <dbReference type="ChEBI" id="CHEBI:57288"/>
        <dbReference type="ChEBI" id="CHEBI:58340"/>
        <dbReference type="EC" id="2.3.1.30"/>
    </reaction>
</comment>
<evidence type="ECO:0000256" key="5">
    <source>
        <dbReference type="ARBA" id="ARBA00018522"/>
    </source>
</evidence>
<dbReference type="CDD" id="cd03354">
    <property type="entry name" value="LbH_SAT"/>
    <property type="match status" value="1"/>
</dbReference>
<evidence type="ECO:0000256" key="9">
    <source>
        <dbReference type="ARBA" id="ARBA00022737"/>
    </source>
</evidence>
<evidence type="ECO:0000313" key="14">
    <source>
        <dbReference type="Proteomes" id="UP000439752"/>
    </source>
</evidence>
<evidence type="ECO:0000256" key="2">
    <source>
        <dbReference type="ARBA" id="ARBA00004876"/>
    </source>
</evidence>
<evidence type="ECO:0000256" key="6">
    <source>
        <dbReference type="ARBA" id="ARBA00022490"/>
    </source>
</evidence>
<dbReference type="Proteomes" id="UP000439752">
    <property type="component" value="Unassembled WGS sequence"/>
</dbReference>
<sequence>MTRIREDIRNVFNQDPSARSRIEVILTYPGLHAIWMHRVAHRLWKMNLKLLGRSIAQFSRFLTGIEIHPGATIGRRFFIDHGMGVVIGETAIIGDDVTIFQGVTLGGTGKETGKRHPTLGNGVLVSAGARVLGNITVGDASKIGASSVVLKDVPANATVVGIPGRVVIQDGMKVEAPLDHRLPDPVSECQERIEIEIDELKREIERIKGGLRNDTTLQQHDRKKGTI</sequence>
<dbReference type="Gene3D" id="2.160.10.10">
    <property type="entry name" value="Hexapeptide repeat proteins"/>
    <property type="match status" value="1"/>
</dbReference>
<keyword evidence="6" id="KW-0963">Cytoplasm</keyword>
<keyword evidence="9" id="KW-0677">Repeat</keyword>
<dbReference type="EMBL" id="CABWKQ010000032">
    <property type="protein sequence ID" value="VWX38477.1"/>
    <property type="molecule type" value="Genomic_DNA"/>
</dbReference>
<dbReference type="NCBIfam" id="NF041874">
    <property type="entry name" value="EPS_EpsC"/>
    <property type="match status" value="1"/>
</dbReference>
<dbReference type="FunFam" id="2.160.10.10:FF:000007">
    <property type="entry name" value="Serine acetyltransferase"/>
    <property type="match status" value="1"/>
</dbReference>
<comment type="similarity">
    <text evidence="3">Belongs to the transferase hexapeptide repeat family.</text>
</comment>
<proteinExistence type="inferred from homology"/>
<dbReference type="SUPFAM" id="SSF51161">
    <property type="entry name" value="Trimeric LpxA-like enzymes"/>
    <property type="match status" value="1"/>
</dbReference>
<dbReference type="EC" id="2.3.1.30" evidence="4"/>
<dbReference type="InterPro" id="IPR005881">
    <property type="entry name" value="Ser_O-AcTrfase"/>
</dbReference>
<dbReference type="PANTHER" id="PTHR42811">
    <property type="entry name" value="SERINE ACETYLTRANSFERASE"/>
    <property type="match status" value="1"/>
</dbReference>
<evidence type="ECO:0000256" key="3">
    <source>
        <dbReference type="ARBA" id="ARBA00007274"/>
    </source>
</evidence>
<dbReference type="InterPro" id="IPR045304">
    <property type="entry name" value="LbH_SAT"/>
</dbReference>
<evidence type="ECO:0000256" key="7">
    <source>
        <dbReference type="ARBA" id="ARBA00022605"/>
    </source>
</evidence>